<gene>
    <name evidence="2" type="ORF">E5676_scaffold26G00010</name>
</gene>
<feature type="region of interest" description="Disordered" evidence="1">
    <location>
        <begin position="1"/>
        <end position="32"/>
    </location>
</feature>
<sequence length="142" mass="16318">MVRIGATKCTGQRPTKGKRRRASDEGQTTMGKRRWASDDEQLTMAGVGYLCFQTTSRAPTEFLILGAFRHFLPFFSVQWIHREVSSMDGRVLKLHSVNLMTKDLSDYGKQTRIFFEVECFSPFNRDLLSNSLSVLLPQKLFF</sequence>
<evidence type="ECO:0000313" key="3">
    <source>
        <dbReference type="Proteomes" id="UP000321947"/>
    </source>
</evidence>
<protein>
    <submittedName>
        <fullName evidence="2">Uncharacterized protein</fullName>
    </submittedName>
</protein>
<dbReference type="AlphaFoldDB" id="A0A5D3BCH7"/>
<reference evidence="2 3" key="1">
    <citation type="submission" date="2019-08" db="EMBL/GenBank/DDBJ databases">
        <title>Draft genome sequences of two oriental melons (Cucumis melo L. var makuwa).</title>
        <authorList>
            <person name="Kwon S.-Y."/>
        </authorList>
    </citation>
    <scope>NUCLEOTIDE SEQUENCE [LARGE SCALE GENOMIC DNA]</scope>
    <source>
        <strain evidence="3">cv. Chang Bougi</strain>
        <tissue evidence="2">Leaf</tissue>
    </source>
</reference>
<name>A0A5D3BCH7_CUCMM</name>
<evidence type="ECO:0000256" key="1">
    <source>
        <dbReference type="SAM" id="MobiDB-lite"/>
    </source>
</evidence>
<comment type="caution">
    <text evidence="2">The sequence shown here is derived from an EMBL/GenBank/DDBJ whole genome shotgun (WGS) entry which is preliminary data.</text>
</comment>
<dbReference type="Proteomes" id="UP000321947">
    <property type="component" value="Unassembled WGS sequence"/>
</dbReference>
<accession>A0A5D3BCH7</accession>
<proteinExistence type="predicted"/>
<organism evidence="2 3">
    <name type="scientific">Cucumis melo var. makuwa</name>
    <name type="common">Oriental melon</name>
    <dbReference type="NCBI Taxonomy" id="1194695"/>
    <lineage>
        <taxon>Eukaryota</taxon>
        <taxon>Viridiplantae</taxon>
        <taxon>Streptophyta</taxon>
        <taxon>Embryophyta</taxon>
        <taxon>Tracheophyta</taxon>
        <taxon>Spermatophyta</taxon>
        <taxon>Magnoliopsida</taxon>
        <taxon>eudicotyledons</taxon>
        <taxon>Gunneridae</taxon>
        <taxon>Pentapetalae</taxon>
        <taxon>rosids</taxon>
        <taxon>fabids</taxon>
        <taxon>Cucurbitales</taxon>
        <taxon>Cucurbitaceae</taxon>
        <taxon>Benincaseae</taxon>
        <taxon>Cucumis</taxon>
    </lineage>
</organism>
<evidence type="ECO:0000313" key="2">
    <source>
        <dbReference type="EMBL" id="TYJ96636.1"/>
    </source>
</evidence>
<dbReference type="EMBL" id="SSTD01019351">
    <property type="protein sequence ID" value="TYJ96636.1"/>
    <property type="molecule type" value="Genomic_DNA"/>
</dbReference>